<dbReference type="Proteomes" id="UP000828251">
    <property type="component" value="Unassembled WGS sequence"/>
</dbReference>
<evidence type="ECO:0000256" key="1">
    <source>
        <dbReference type="SAM" id="MobiDB-lite"/>
    </source>
</evidence>
<feature type="compositionally biased region" description="Basic and acidic residues" evidence="1">
    <location>
        <begin position="255"/>
        <end position="265"/>
    </location>
</feature>
<proteinExistence type="predicted"/>
<comment type="caution">
    <text evidence="2">The sequence shown here is derived from an EMBL/GenBank/DDBJ whole genome shotgun (WGS) entry which is preliminary data.</text>
</comment>
<accession>A0A9D4A8R9</accession>
<protein>
    <submittedName>
        <fullName evidence="2">Uncharacterized protein</fullName>
    </submittedName>
</protein>
<keyword evidence="3" id="KW-1185">Reference proteome</keyword>
<name>A0A9D4A8R9_9ROSI</name>
<feature type="region of interest" description="Disordered" evidence="1">
    <location>
        <begin position="194"/>
        <end position="267"/>
    </location>
</feature>
<evidence type="ECO:0000313" key="3">
    <source>
        <dbReference type="Proteomes" id="UP000828251"/>
    </source>
</evidence>
<sequence>MAFIKIASKTVESSRAGATRPKAFFNSATTMKYNSNIVKHPFYFEQGFLFKDEPYMRYDESVSSIVEKHGWNAFSLQPEDVLGKIILEFYANVNLQDSPFFHARVPLIAEEDITPNKSGLNKTIFAQIQDADVAWATQHSHATTSFATNTPTTAPPVSLSSLEQQIVHSLKQLHASKEPAQAFAKAPIQPTTKVPTQIVAEEPKKMTSLNAKKEEEGEKDDTTTTKEKKPVPPSPPAPVSTQGRDIDCLIDELTETSKEREEMTSKKGKWWYKVSTQKSTRRANCSIYMLA</sequence>
<feature type="compositionally biased region" description="Basic and acidic residues" evidence="1">
    <location>
        <begin position="201"/>
        <end position="230"/>
    </location>
</feature>
<reference evidence="2 3" key="1">
    <citation type="journal article" date="2021" name="Plant Biotechnol. J.">
        <title>Multi-omics assisted identification of the key and species-specific regulatory components of drought-tolerant mechanisms in Gossypium stocksii.</title>
        <authorList>
            <person name="Yu D."/>
            <person name="Ke L."/>
            <person name="Zhang D."/>
            <person name="Wu Y."/>
            <person name="Sun Y."/>
            <person name="Mei J."/>
            <person name="Sun J."/>
            <person name="Sun Y."/>
        </authorList>
    </citation>
    <scope>NUCLEOTIDE SEQUENCE [LARGE SCALE GENOMIC DNA]</scope>
    <source>
        <strain evidence="3">cv. E1</strain>
        <tissue evidence="2">Leaf</tissue>
    </source>
</reference>
<organism evidence="2 3">
    <name type="scientific">Gossypium stocksii</name>
    <dbReference type="NCBI Taxonomy" id="47602"/>
    <lineage>
        <taxon>Eukaryota</taxon>
        <taxon>Viridiplantae</taxon>
        <taxon>Streptophyta</taxon>
        <taxon>Embryophyta</taxon>
        <taxon>Tracheophyta</taxon>
        <taxon>Spermatophyta</taxon>
        <taxon>Magnoliopsida</taxon>
        <taxon>eudicotyledons</taxon>
        <taxon>Gunneridae</taxon>
        <taxon>Pentapetalae</taxon>
        <taxon>rosids</taxon>
        <taxon>malvids</taxon>
        <taxon>Malvales</taxon>
        <taxon>Malvaceae</taxon>
        <taxon>Malvoideae</taxon>
        <taxon>Gossypium</taxon>
    </lineage>
</organism>
<dbReference type="EMBL" id="JAIQCV010000005">
    <property type="protein sequence ID" value="KAH1096934.1"/>
    <property type="molecule type" value="Genomic_DNA"/>
</dbReference>
<dbReference type="AlphaFoldDB" id="A0A9D4A8R9"/>
<gene>
    <name evidence="2" type="ORF">J1N35_013855</name>
</gene>
<evidence type="ECO:0000313" key="2">
    <source>
        <dbReference type="EMBL" id="KAH1096934.1"/>
    </source>
</evidence>